<dbReference type="Proteomes" id="UP000062475">
    <property type="component" value="Chromosome"/>
</dbReference>
<dbReference type="EMBL" id="CP012172">
    <property type="protein sequence ID" value="AKV75282.1"/>
    <property type="molecule type" value="Genomic_DNA"/>
</dbReference>
<dbReference type="Proteomes" id="UP000061362">
    <property type="component" value="Chromosome"/>
</dbReference>
<dbReference type="EMBL" id="CP012175">
    <property type="protein sequence ID" value="AKV82013.1"/>
    <property type="molecule type" value="Genomic_DNA"/>
</dbReference>
<reference evidence="5 6" key="2">
    <citation type="submission" date="2015-07" db="EMBL/GenBank/DDBJ databases">
        <title>Physiological, transcriptional responses and genome re-sequencing of acid resistant extremely thermoacidophilic Metallosphaera sedula SARC-M1.</title>
        <authorList>
            <person name="Ai C."/>
            <person name="McCarthy S."/>
            <person name="Eckrich V."/>
            <person name="Rudrappa D."/>
            <person name="Qiu G."/>
            <person name="Blum P."/>
        </authorList>
    </citation>
    <scope>NUCLEOTIDE SEQUENCE [LARGE SCALE GENOMIC DNA]</scope>
    <source>
        <strain evidence="5 6">SARC-M1</strain>
    </source>
</reference>
<evidence type="ECO:0000313" key="6">
    <source>
        <dbReference type="Proteomes" id="UP000056255"/>
    </source>
</evidence>
<dbReference type="InterPro" id="IPR051720">
    <property type="entry name" value="rRNA_MeTrfase/Polyamine_Synth"/>
</dbReference>
<evidence type="ECO:0000313" key="3">
    <source>
        <dbReference type="EMBL" id="AKV79768.1"/>
    </source>
</evidence>
<dbReference type="Proteomes" id="UP000062398">
    <property type="component" value="Chromosome"/>
</dbReference>
<gene>
    <name evidence="1" type="ORF">MsedA_0746</name>
    <name evidence="2" type="ORF">MsedB_0746</name>
    <name evidence="3" type="ORF">MsedC_0745</name>
    <name evidence="4" type="ORF">MsedD_0746</name>
    <name evidence="5" type="ORF">MsedE_0746</name>
</gene>
<accession>A0A0K1SKF9</accession>
<sequence length="118" mass="13770">MGKDALRELELEADFVEADCSEFHGRFHTVVQNPPFGQAKRGMDLKFLRTALKIAEVVYSIHKSNPESRDLIFREARAHGFSVDVVPLSYPMTPYYPWHRERVHRFLVDIYVFRKSTG</sequence>
<dbReference type="PANTHER" id="PTHR23290">
    <property type="entry name" value="RRNA N6-ADENOSINE-METHYLTRANSFERASE METTL5"/>
    <property type="match status" value="1"/>
</dbReference>
<evidence type="ECO:0000313" key="2">
    <source>
        <dbReference type="EMBL" id="AKV77521.1"/>
    </source>
</evidence>
<dbReference type="Proteomes" id="UP000068832">
    <property type="component" value="Chromosome"/>
</dbReference>
<evidence type="ECO:0000313" key="8">
    <source>
        <dbReference type="Proteomes" id="UP000062398"/>
    </source>
</evidence>
<name>A0A0K1SKF9_9CREN</name>
<dbReference type="SUPFAM" id="SSF53335">
    <property type="entry name" value="S-adenosyl-L-methionine-dependent methyltransferases"/>
    <property type="match status" value="1"/>
</dbReference>
<evidence type="ECO:0000313" key="9">
    <source>
        <dbReference type="Proteomes" id="UP000062475"/>
    </source>
</evidence>
<dbReference type="EMBL" id="CP012176">
    <property type="protein sequence ID" value="AKV84246.1"/>
    <property type="molecule type" value="Genomic_DNA"/>
</dbReference>
<dbReference type="Gene3D" id="3.40.50.150">
    <property type="entry name" value="Vaccinia Virus protein VP39"/>
    <property type="match status" value="1"/>
</dbReference>
<dbReference type="EMBL" id="CP012173">
    <property type="protein sequence ID" value="AKV77521.1"/>
    <property type="molecule type" value="Genomic_DNA"/>
</dbReference>
<dbReference type="GO" id="GO:0016740">
    <property type="term" value="F:transferase activity"/>
    <property type="evidence" value="ECO:0007669"/>
    <property type="project" value="TreeGrafter"/>
</dbReference>
<evidence type="ECO:0000313" key="5">
    <source>
        <dbReference type="EMBL" id="AKV84246.1"/>
    </source>
</evidence>
<protein>
    <recommendedName>
        <fullName evidence="11">Methyltransferase</fullName>
    </recommendedName>
</protein>
<evidence type="ECO:0000313" key="4">
    <source>
        <dbReference type="EMBL" id="AKV82013.1"/>
    </source>
</evidence>
<evidence type="ECO:0000313" key="7">
    <source>
        <dbReference type="Proteomes" id="UP000061362"/>
    </source>
</evidence>
<proteinExistence type="predicted"/>
<dbReference type="InterPro" id="IPR029063">
    <property type="entry name" value="SAM-dependent_MTases_sf"/>
</dbReference>
<evidence type="ECO:0000313" key="1">
    <source>
        <dbReference type="EMBL" id="AKV75282.1"/>
    </source>
</evidence>
<dbReference type="PATRIC" id="fig|43687.5.peg.749"/>
<evidence type="ECO:0008006" key="11">
    <source>
        <dbReference type="Google" id="ProtNLM"/>
    </source>
</evidence>
<dbReference type="PANTHER" id="PTHR23290:SF0">
    <property type="entry name" value="RRNA N6-ADENOSINE-METHYLTRANSFERASE METTL5"/>
    <property type="match status" value="1"/>
</dbReference>
<dbReference type="EMBL" id="CP012174">
    <property type="protein sequence ID" value="AKV79768.1"/>
    <property type="molecule type" value="Genomic_DNA"/>
</dbReference>
<reference evidence="7 8" key="1">
    <citation type="journal article" date="2015" name="Genome Announc.">
        <title>Complete Genome Sequences of Evolved Arsenate-Resistant Metallosphaera sedula Strains.</title>
        <authorList>
            <person name="Ai C."/>
            <person name="McCarthy S."/>
            <person name="Schackwitz W."/>
            <person name="Martin J."/>
            <person name="Lipzen A."/>
            <person name="Blum P."/>
        </authorList>
    </citation>
    <scope>NUCLEOTIDE SEQUENCE [LARGE SCALE GENOMIC DNA]</scope>
    <source>
        <strain evidence="3 8">ARS120-1</strain>
        <strain evidence="4 7">ARS120-2</strain>
        <strain evidence="1 10">ARS50-1</strain>
        <strain evidence="2 9">ARS50-2</strain>
    </source>
</reference>
<dbReference type="Proteomes" id="UP000056255">
    <property type="component" value="Chromosome"/>
</dbReference>
<evidence type="ECO:0000313" key="10">
    <source>
        <dbReference type="Proteomes" id="UP000068832"/>
    </source>
</evidence>
<dbReference type="AlphaFoldDB" id="A0A0K1SKF9"/>
<organism evidence="1 10">
    <name type="scientific">Metallosphaera sedula</name>
    <dbReference type="NCBI Taxonomy" id="43687"/>
    <lineage>
        <taxon>Archaea</taxon>
        <taxon>Thermoproteota</taxon>
        <taxon>Thermoprotei</taxon>
        <taxon>Sulfolobales</taxon>
        <taxon>Sulfolobaceae</taxon>
        <taxon>Metallosphaera</taxon>
    </lineage>
</organism>